<organism evidence="12 13">
    <name type="scientific">Micractinium conductrix</name>
    <dbReference type="NCBI Taxonomy" id="554055"/>
    <lineage>
        <taxon>Eukaryota</taxon>
        <taxon>Viridiplantae</taxon>
        <taxon>Chlorophyta</taxon>
        <taxon>core chlorophytes</taxon>
        <taxon>Trebouxiophyceae</taxon>
        <taxon>Chlorellales</taxon>
        <taxon>Chlorellaceae</taxon>
        <taxon>Chlorella clade</taxon>
        <taxon>Micractinium</taxon>
    </lineage>
</organism>
<gene>
    <name evidence="12" type="ORF">C2E20_7538</name>
</gene>
<name>A0A2P6V4D6_9CHLO</name>
<feature type="region of interest" description="Disordered" evidence="10">
    <location>
        <begin position="98"/>
        <end position="250"/>
    </location>
</feature>
<evidence type="ECO:0000256" key="8">
    <source>
        <dbReference type="ARBA" id="ARBA00023014"/>
    </source>
</evidence>
<evidence type="ECO:0000313" key="12">
    <source>
        <dbReference type="EMBL" id="PSC68953.1"/>
    </source>
</evidence>
<keyword evidence="4" id="KW-0479">Metal-binding</keyword>
<evidence type="ECO:0000256" key="2">
    <source>
        <dbReference type="ARBA" id="ARBA00022692"/>
    </source>
</evidence>
<feature type="compositionally biased region" description="Acidic residues" evidence="10">
    <location>
        <begin position="121"/>
        <end position="133"/>
    </location>
</feature>
<evidence type="ECO:0000256" key="5">
    <source>
        <dbReference type="ARBA" id="ARBA00022989"/>
    </source>
</evidence>
<evidence type="ECO:0000256" key="10">
    <source>
        <dbReference type="SAM" id="MobiDB-lite"/>
    </source>
</evidence>
<dbReference type="Pfam" id="PF00355">
    <property type="entry name" value="Rieske"/>
    <property type="match status" value="1"/>
</dbReference>
<comment type="subcellular location">
    <subcellularLocation>
        <location evidence="1">Membrane</location>
    </subcellularLocation>
</comment>
<feature type="domain" description="Rieske" evidence="11">
    <location>
        <begin position="323"/>
        <end position="387"/>
    </location>
</feature>
<keyword evidence="13" id="KW-1185">Reference proteome</keyword>
<dbReference type="Gene3D" id="2.102.10.10">
    <property type="entry name" value="Rieske [2Fe-2S] iron-sulphur domain"/>
    <property type="match status" value="1"/>
</dbReference>
<dbReference type="InterPro" id="IPR036922">
    <property type="entry name" value="Rieske_2Fe-2S_sf"/>
</dbReference>
<dbReference type="GO" id="GO:0016020">
    <property type="term" value="C:membrane"/>
    <property type="evidence" value="ECO:0007669"/>
    <property type="project" value="UniProtKB-SubCell"/>
</dbReference>
<keyword evidence="8" id="KW-0411">Iron-sulfur</keyword>
<evidence type="ECO:0000313" key="13">
    <source>
        <dbReference type="Proteomes" id="UP000239649"/>
    </source>
</evidence>
<keyword evidence="2" id="KW-0812">Transmembrane</keyword>
<evidence type="ECO:0000256" key="9">
    <source>
        <dbReference type="ARBA" id="ARBA00023136"/>
    </source>
</evidence>
<evidence type="ECO:0000256" key="1">
    <source>
        <dbReference type="ARBA" id="ARBA00004370"/>
    </source>
</evidence>
<dbReference type="SUPFAM" id="SSF50022">
    <property type="entry name" value="ISP domain"/>
    <property type="match status" value="1"/>
</dbReference>
<dbReference type="PANTHER" id="PTHR21266:SF32">
    <property type="entry name" value="CHOLESTEROL 7-DESATURASE NVD"/>
    <property type="match status" value="1"/>
</dbReference>
<accession>A0A2P6V4D6</accession>
<feature type="region of interest" description="Disordered" evidence="10">
    <location>
        <begin position="264"/>
        <end position="291"/>
    </location>
</feature>
<evidence type="ECO:0000259" key="11">
    <source>
        <dbReference type="PROSITE" id="PS51296"/>
    </source>
</evidence>
<dbReference type="GO" id="GO:0016491">
    <property type="term" value="F:oxidoreductase activity"/>
    <property type="evidence" value="ECO:0007669"/>
    <property type="project" value="UniProtKB-KW"/>
</dbReference>
<dbReference type="EMBL" id="LHPF02000031">
    <property type="protein sequence ID" value="PSC68953.1"/>
    <property type="molecule type" value="Genomic_DNA"/>
</dbReference>
<keyword evidence="9" id="KW-0472">Membrane</keyword>
<proteinExistence type="predicted"/>
<dbReference type="OrthoDB" id="426882at2759"/>
<dbReference type="GO" id="GO:0005737">
    <property type="term" value="C:cytoplasm"/>
    <property type="evidence" value="ECO:0007669"/>
    <property type="project" value="TreeGrafter"/>
</dbReference>
<sequence length="549" mass="58067">MSGARQKLQHISVASAAGAAGRAVVTTLRRDLAAYGCEGAQAVQAAFGLLEAEGLLVKKQANAYLDFLCTVETAADEDPSALKVGDLMKGSKAATVCNIEESGNKDELTSPRRAGMHGGSDDEEDGDVPGEDMEGLRNEDLAAATQDGVRPEGSGGAGEDAAGEGAEEAAVQARRSMRSRRPPVLRAQSSPQPGRRGNRRGEGRIGAAAGEGAEEAQEAAVQHDVGLEGSSGAGEDAAGEGAEEAQEAAVQARRPAALLLRAQAAPAPGERHTAASAAAPAAPPAAAQAPPPAEATFATADETVQIKPKTAADGSRFVWTRNWYPLTALDYLDPSRPAQLKVLGYDLVVWRDGSGTWRAFRDACPHRAAPLSEGRINPATKNLECAYVFHWQPWLRHLYKHTVAAQDIAVLHRQGTNMASPEWPGWRKGFYLPTSRDAGVVVLRKWLDTVAGGGIAWGPNIRPGGAPIQAETRRELLFDHYHQHTAVQPAQRWPLEPPSSCCARRGAAAPLSPASLALLCVLGAALAARSALEKLEQQFIFSDWRHADH</sequence>
<dbReference type="GO" id="GO:0051537">
    <property type="term" value="F:2 iron, 2 sulfur cluster binding"/>
    <property type="evidence" value="ECO:0007669"/>
    <property type="project" value="UniProtKB-KW"/>
</dbReference>
<feature type="compositionally biased region" description="Acidic residues" evidence="10">
    <location>
        <begin position="237"/>
        <end position="246"/>
    </location>
</feature>
<dbReference type="SUPFAM" id="SSF55961">
    <property type="entry name" value="Bet v1-like"/>
    <property type="match status" value="1"/>
</dbReference>
<dbReference type="InterPro" id="IPR050584">
    <property type="entry name" value="Cholesterol_7-desaturase"/>
</dbReference>
<evidence type="ECO:0000256" key="7">
    <source>
        <dbReference type="ARBA" id="ARBA00023004"/>
    </source>
</evidence>
<dbReference type="STRING" id="554055.A0A2P6V4D6"/>
<comment type="caution">
    <text evidence="12">The sequence shown here is derived from an EMBL/GenBank/DDBJ whole genome shotgun (WGS) entry which is preliminary data.</text>
</comment>
<dbReference type="Proteomes" id="UP000239649">
    <property type="component" value="Unassembled WGS sequence"/>
</dbReference>
<dbReference type="PROSITE" id="PS51296">
    <property type="entry name" value="RIESKE"/>
    <property type="match status" value="1"/>
</dbReference>
<dbReference type="GO" id="GO:0046872">
    <property type="term" value="F:metal ion binding"/>
    <property type="evidence" value="ECO:0007669"/>
    <property type="project" value="UniProtKB-KW"/>
</dbReference>
<keyword evidence="7" id="KW-0408">Iron</keyword>
<keyword evidence="6" id="KW-0560">Oxidoreductase</keyword>
<evidence type="ECO:0000256" key="3">
    <source>
        <dbReference type="ARBA" id="ARBA00022714"/>
    </source>
</evidence>
<reference evidence="12 13" key="1">
    <citation type="journal article" date="2018" name="Plant J.">
        <title>Genome sequences of Chlorella sorokiniana UTEX 1602 and Micractinium conductrix SAG 241.80: implications to maltose excretion by a green alga.</title>
        <authorList>
            <person name="Arriola M.B."/>
            <person name="Velmurugan N."/>
            <person name="Zhang Y."/>
            <person name="Plunkett M.H."/>
            <person name="Hondzo H."/>
            <person name="Barney B.M."/>
        </authorList>
    </citation>
    <scope>NUCLEOTIDE SEQUENCE [LARGE SCALE GENOMIC DNA]</scope>
    <source>
        <strain evidence="12 13">SAG 241.80</strain>
    </source>
</reference>
<keyword evidence="3" id="KW-0001">2Fe-2S</keyword>
<dbReference type="InterPro" id="IPR017941">
    <property type="entry name" value="Rieske_2Fe-2S"/>
</dbReference>
<protein>
    <submittedName>
        <fullName evidence="12">(2Fe-2S)-binding</fullName>
    </submittedName>
</protein>
<dbReference type="PANTHER" id="PTHR21266">
    <property type="entry name" value="IRON-SULFUR DOMAIN CONTAINING PROTEIN"/>
    <property type="match status" value="1"/>
</dbReference>
<evidence type="ECO:0000256" key="6">
    <source>
        <dbReference type="ARBA" id="ARBA00023002"/>
    </source>
</evidence>
<keyword evidence="5" id="KW-1133">Transmembrane helix</keyword>
<evidence type="ECO:0000256" key="4">
    <source>
        <dbReference type="ARBA" id="ARBA00022723"/>
    </source>
</evidence>
<dbReference type="AlphaFoldDB" id="A0A2P6V4D6"/>